<keyword evidence="2" id="KW-0238">DNA-binding</keyword>
<keyword evidence="3" id="KW-0804">Transcription</keyword>
<proteinExistence type="predicted"/>
<dbReference type="PROSITE" id="PS01124">
    <property type="entry name" value="HTH_ARAC_FAMILY_2"/>
    <property type="match status" value="1"/>
</dbReference>
<dbReference type="RefSeq" id="WP_107300176.1">
    <property type="nucleotide sequence ID" value="NZ_PYMB01000016.1"/>
</dbReference>
<organism evidence="5 6">
    <name type="scientific">Photobacterium rosenbergii</name>
    <dbReference type="NCBI Taxonomy" id="294936"/>
    <lineage>
        <taxon>Bacteria</taxon>
        <taxon>Pseudomonadati</taxon>
        <taxon>Pseudomonadota</taxon>
        <taxon>Gammaproteobacteria</taxon>
        <taxon>Vibrionales</taxon>
        <taxon>Vibrionaceae</taxon>
        <taxon>Photobacterium</taxon>
    </lineage>
</organism>
<evidence type="ECO:0000313" key="5">
    <source>
        <dbReference type="EMBL" id="PSW09184.1"/>
    </source>
</evidence>
<dbReference type="EMBL" id="PYMB01000016">
    <property type="protein sequence ID" value="PSW09184.1"/>
    <property type="molecule type" value="Genomic_DNA"/>
</dbReference>
<evidence type="ECO:0000256" key="3">
    <source>
        <dbReference type="ARBA" id="ARBA00023163"/>
    </source>
</evidence>
<dbReference type="Proteomes" id="UP000241346">
    <property type="component" value="Unassembled WGS sequence"/>
</dbReference>
<dbReference type="Gene3D" id="1.10.10.60">
    <property type="entry name" value="Homeodomain-like"/>
    <property type="match status" value="1"/>
</dbReference>
<reference evidence="5 6" key="1">
    <citation type="submission" date="2018-03" db="EMBL/GenBank/DDBJ databases">
        <title>Whole genome sequencing of Histamine producing bacteria.</title>
        <authorList>
            <person name="Butler K."/>
        </authorList>
    </citation>
    <scope>NUCLEOTIDE SEQUENCE [LARGE SCALE GENOMIC DNA]</scope>
    <source>
        <strain evidence="5 6">DSM 19138</strain>
    </source>
</reference>
<dbReference type="SUPFAM" id="SSF46689">
    <property type="entry name" value="Homeodomain-like"/>
    <property type="match status" value="1"/>
</dbReference>
<dbReference type="InterPro" id="IPR009057">
    <property type="entry name" value="Homeodomain-like_sf"/>
</dbReference>
<dbReference type="SMART" id="SM00342">
    <property type="entry name" value="HTH_ARAC"/>
    <property type="match status" value="1"/>
</dbReference>
<dbReference type="AlphaFoldDB" id="A0A2T3N843"/>
<dbReference type="OrthoDB" id="5582699at2"/>
<gene>
    <name evidence="5" type="ORF">C9J01_21395</name>
</gene>
<evidence type="ECO:0000256" key="1">
    <source>
        <dbReference type="ARBA" id="ARBA00023015"/>
    </source>
</evidence>
<comment type="caution">
    <text evidence="5">The sequence shown here is derived from an EMBL/GenBank/DDBJ whole genome shotgun (WGS) entry which is preliminary data.</text>
</comment>
<accession>A0A2T3N843</accession>
<dbReference type="InterPro" id="IPR018060">
    <property type="entry name" value="HTH_AraC"/>
</dbReference>
<sequence>MKSTSSTTDILLTSTMNIWPFIEYCERKGFDWKAVAKECELPVEMMDKKHWLPTKDIMLFLFGLERRYGYLVGIEIGRFISVKQLSPELDSKIEQCGSLSEGLQLLVLEMPKLNNHVIVWTEMIDGKWWLCHRSAFRDSTPGFEQAEWFRTLAMINYCRRFIEGYWQPEQAKLMSPDTNLDKLPQTFTKTKLVFGQTFGAFTVPLPDGFHPITEQTRDANWHHSVSKLIDTYAPLPWFNIKWFSTLLGMTPRTLQRNLGQQGLTFRELRDNSRRDHAIQLLGQEGVSTHEVAWRVGYDDLSNFNRAFRKWTGYTAPAYRRKILS</sequence>
<dbReference type="PANTHER" id="PTHR47894:SF1">
    <property type="entry name" value="HTH-TYPE TRANSCRIPTIONAL REGULATOR VQSM"/>
    <property type="match status" value="1"/>
</dbReference>
<dbReference type="PANTHER" id="PTHR47894">
    <property type="entry name" value="HTH-TYPE TRANSCRIPTIONAL REGULATOR GADX"/>
    <property type="match status" value="1"/>
</dbReference>
<name>A0A2T3N843_9GAMM</name>
<dbReference type="GO" id="GO:0005829">
    <property type="term" value="C:cytosol"/>
    <property type="evidence" value="ECO:0007669"/>
    <property type="project" value="TreeGrafter"/>
</dbReference>
<feature type="domain" description="HTH araC/xylS-type" evidence="4">
    <location>
        <begin position="223"/>
        <end position="321"/>
    </location>
</feature>
<evidence type="ECO:0000256" key="2">
    <source>
        <dbReference type="ARBA" id="ARBA00023125"/>
    </source>
</evidence>
<dbReference type="GO" id="GO:0003700">
    <property type="term" value="F:DNA-binding transcription factor activity"/>
    <property type="evidence" value="ECO:0007669"/>
    <property type="project" value="InterPro"/>
</dbReference>
<protein>
    <submittedName>
        <fullName evidence="5">AraC family transcriptional regulator</fullName>
    </submittedName>
</protein>
<evidence type="ECO:0000313" key="6">
    <source>
        <dbReference type="Proteomes" id="UP000241346"/>
    </source>
</evidence>
<dbReference type="GO" id="GO:0000976">
    <property type="term" value="F:transcription cis-regulatory region binding"/>
    <property type="evidence" value="ECO:0007669"/>
    <property type="project" value="TreeGrafter"/>
</dbReference>
<keyword evidence="1" id="KW-0805">Transcription regulation</keyword>
<evidence type="ECO:0000259" key="4">
    <source>
        <dbReference type="PROSITE" id="PS01124"/>
    </source>
</evidence>
<dbReference type="Pfam" id="PF12833">
    <property type="entry name" value="HTH_18"/>
    <property type="match status" value="1"/>
</dbReference>